<dbReference type="EMBL" id="MLHG01000099">
    <property type="protein sequence ID" value="OOF37039.1"/>
    <property type="molecule type" value="Genomic_DNA"/>
</dbReference>
<evidence type="ECO:0000313" key="1">
    <source>
        <dbReference type="EMBL" id="OOF37039.1"/>
    </source>
</evidence>
<gene>
    <name evidence="1" type="ORF">BKK47_11315</name>
</gene>
<sequence>MYTIIEHEKFQRKAEQIWTMEERLEFLTYLSQNPLSGDVIPHADGMRKIRWLANGKGKRGGVRVIYFNLLEDGVIVALDIYAKNVKENLSNQDIKQLKGEKNG</sequence>
<keyword evidence="1" id="KW-0238">DNA-binding</keyword>
<evidence type="ECO:0000313" key="2">
    <source>
        <dbReference type="Proteomes" id="UP000189426"/>
    </source>
</evidence>
<dbReference type="Proteomes" id="UP000189426">
    <property type="component" value="Unassembled WGS sequence"/>
</dbReference>
<dbReference type="PIRSF" id="PIRSF039032">
    <property type="entry name" value="HigB-2"/>
    <property type="match status" value="1"/>
</dbReference>
<reference evidence="1 2" key="1">
    <citation type="submission" date="2016-10" db="EMBL/GenBank/DDBJ databases">
        <title>Rodentibacter gen. nov. and new species.</title>
        <authorList>
            <person name="Christensen H."/>
        </authorList>
    </citation>
    <scope>NUCLEOTIDE SEQUENCE [LARGE SCALE GENOMIC DNA]</scope>
    <source>
        <strain evidence="1 2">Ppn418</strain>
    </source>
</reference>
<protein>
    <submittedName>
        <fullName evidence="1">DNA-binding protein</fullName>
    </submittedName>
</protein>
<keyword evidence="2" id="KW-1185">Reference proteome</keyword>
<dbReference type="RefSeq" id="WP_077494957.1">
    <property type="nucleotide sequence ID" value="NZ_MLHG01000099.1"/>
</dbReference>
<accession>A0A1V3IA95</accession>
<dbReference type="STRING" id="1908257.BKK47_11315"/>
<proteinExistence type="predicted"/>
<organism evidence="1 2">
    <name type="scientific">Rodentibacter mrazii</name>
    <dbReference type="NCBI Taxonomy" id="1908257"/>
    <lineage>
        <taxon>Bacteria</taxon>
        <taxon>Pseudomonadati</taxon>
        <taxon>Pseudomonadota</taxon>
        <taxon>Gammaproteobacteria</taxon>
        <taxon>Pasteurellales</taxon>
        <taxon>Pasteurellaceae</taxon>
        <taxon>Rodentibacter</taxon>
    </lineage>
</organism>
<dbReference type="InterPro" id="IPR009387">
    <property type="entry name" value="HigB-2"/>
</dbReference>
<name>A0A1V3IA95_9PAST</name>
<dbReference type="GO" id="GO:0003677">
    <property type="term" value="F:DNA binding"/>
    <property type="evidence" value="ECO:0007669"/>
    <property type="project" value="UniProtKB-KW"/>
</dbReference>
<comment type="caution">
    <text evidence="1">The sequence shown here is derived from an EMBL/GenBank/DDBJ whole genome shotgun (WGS) entry which is preliminary data.</text>
</comment>
<dbReference type="AlphaFoldDB" id="A0A1V3IA95"/>